<dbReference type="Gene3D" id="3.30.450.40">
    <property type="match status" value="1"/>
</dbReference>
<keyword evidence="2" id="KW-1133">Transmembrane helix</keyword>
<keyword evidence="2" id="KW-0472">Membrane</keyword>
<proteinExistence type="predicted"/>
<dbReference type="GO" id="GO:0016020">
    <property type="term" value="C:membrane"/>
    <property type="evidence" value="ECO:0007669"/>
    <property type="project" value="InterPro"/>
</dbReference>
<dbReference type="InterPro" id="IPR003018">
    <property type="entry name" value="GAF"/>
</dbReference>
<organism evidence="4 5">
    <name type="scientific">Chryseosolibacter histidini</name>
    <dbReference type="NCBI Taxonomy" id="2782349"/>
    <lineage>
        <taxon>Bacteria</taxon>
        <taxon>Pseudomonadati</taxon>
        <taxon>Bacteroidota</taxon>
        <taxon>Cytophagia</taxon>
        <taxon>Cytophagales</taxon>
        <taxon>Chryseotaleaceae</taxon>
        <taxon>Chryseosolibacter</taxon>
    </lineage>
</organism>
<keyword evidence="5" id="KW-1185">Reference proteome</keyword>
<dbReference type="Pfam" id="PF13185">
    <property type="entry name" value="GAF_2"/>
    <property type="match status" value="1"/>
</dbReference>
<gene>
    <name evidence="4" type="ORF">KK083_13945</name>
</gene>
<feature type="domain" description="HAMP" evidence="3">
    <location>
        <begin position="66"/>
        <end position="118"/>
    </location>
</feature>
<feature type="transmembrane region" description="Helical" evidence="2">
    <location>
        <begin position="14"/>
        <end position="35"/>
    </location>
</feature>
<comment type="caution">
    <text evidence="4">The sequence shown here is derived from an EMBL/GenBank/DDBJ whole genome shotgun (WGS) entry which is preliminary data.</text>
</comment>
<dbReference type="InterPro" id="IPR003660">
    <property type="entry name" value="HAMP_dom"/>
</dbReference>
<accession>A0AAP2DKS8</accession>
<reference evidence="4 5" key="1">
    <citation type="submission" date="2021-05" db="EMBL/GenBank/DDBJ databases">
        <title>A Polyphasic approach of four new species of the genus Ohtaekwangia: Ohtaekwangia histidinii sp. nov., Ohtaekwangia cretensis sp. nov., Ohtaekwangia indiensis sp. nov., Ohtaekwangia reichenbachii sp. nov. from diverse environment.</title>
        <authorList>
            <person name="Octaviana S."/>
        </authorList>
    </citation>
    <scope>NUCLEOTIDE SEQUENCE [LARGE SCALE GENOMIC DNA]</scope>
    <source>
        <strain evidence="4 5">PWU4</strain>
    </source>
</reference>
<dbReference type="PROSITE" id="PS50885">
    <property type="entry name" value="HAMP"/>
    <property type="match status" value="1"/>
</dbReference>
<dbReference type="Gene3D" id="6.10.340.10">
    <property type="match status" value="1"/>
</dbReference>
<dbReference type="InterPro" id="IPR029016">
    <property type="entry name" value="GAF-like_dom_sf"/>
</dbReference>
<dbReference type="AlphaFoldDB" id="A0AAP2DKS8"/>
<evidence type="ECO:0000256" key="1">
    <source>
        <dbReference type="SAM" id="Coils"/>
    </source>
</evidence>
<evidence type="ECO:0000313" key="4">
    <source>
        <dbReference type="EMBL" id="MBT1697991.1"/>
    </source>
</evidence>
<dbReference type="SUPFAM" id="SSF55781">
    <property type="entry name" value="GAF domain-like"/>
    <property type="match status" value="1"/>
</dbReference>
<evidence type="ECO:0000256" key="2">
    <source>
        <dbReference type="SAM" id="Phobius"/>
    </source>
</evidence>
<keyword evidence="2" id="KW-0812">Transmembrane</keyword>
<dbReference type="Proteomes" id="UP001319200">
    <property type="component" value="Unassembled WGS sequence"/>
</dbReference>
<evidence type="ECO:0000259" key="3">
    <source>
        <dbReference type="PROSITE" id="PS50885"/>
    </source>
</evidence>
<keyword evidence="1" id="KW-0175">Coiled coil</keyword>
<name>A0AAP2DKS8_9BACT</name>
<protein>
    <submittedName>
        <fullName evidence="4">GAF domain-containing protein</fullName>
    </submittedName>
</protein>
<dbReference type="EMBL" id="JAHESF010000012">
    <property type="protein sequence ID" value="MBT1697991.1"/>
    <property type="molecule type" value="Genomic_DNA"/>
</dbReference>
<feature type="coiled-coil region" evidence="1">
    <location>
        <begin position="331"/>
        <end position="368"/>
    </location>
</feature>
<dbReference type="GO" id="GO:0007165">
    <property type="term" value="P:signal transduction"/>
    <property type="evidence" value="ECO:0007669"/>
    <property type="project" value="InterPro"/>
</dbReference>
<feature type="transmembrane region" description="Helical" evidence="2">
    <location>
        <begin position="47"/>
        <end position="65"/>
    </location>
</feature>
<dbReference type="RefSeq" id="WP_254163863.1">
    <property type="nucleotide sequence ID" value="NZ_JAHESF010000012.1"/>
</dbReference>
<dbReference type="SMART" id="SM00065">
    <property type="entry name" value="GAF"/>
    <property type="match status" value="1"/>
</dbReference>
<sequence>MIPRSSRLKLSQKLIAITFLPLLVTIVSILFYVFYTQDNILRKPVPLTLVLALPVGYFLIILFFIKKLTDSIVAVKEAAVDISHGKPVPAIPVTRNDEVATIAGAMNMLNQELTNKTEFAGQISAGNLDAPYQPVNGTDKLGHSLLAMRDNLIRIKEEDQRRKWATESLAAFMEVLRVHKDLKALSNDIIINLVQTVKANQGAIFIVSKETTGEEYLDMQACYAYKRTKHLTKRIAVGEGIVGQVFLEKRTTYLKKVPNDFVRITSGLGDENPRCVLIVPLKVEEVVVGIVELASFKTFEAHEVAFVEKISESIAHTILSFRTTEHTKKLLEESQVQAQQMRSQEEELRQNQEELQATQEEISRKYNALFKQLTELNHSSRFDQLRSITSTKKRNIEYYFDIIRNQILTFSEDRMIIEAIKAFRRAVGTIGQQISAQELSVMHGNLKNYYEQEFMPRLNDVTDHALPADHFLPQQPATVVLQHLYISGNPFPTGKKSLLNDANDGSEYSRAHAAFHPILRNFLEKFGYYDIFLLDGATGDMLYSVFKEVDFATNLATGLYHTTNFGRLVQEAMASDDEGFVRLVDFEPYDPSYRAPASFIACPVYDGAHKIGILVFQMPINKINQILTGDNKWKEDGLGESGETLIVGNDYKLRTVSRELIENEEGYLSSLEKTGYSDDVIRQVRKTGTSILLERLQLESVSKALNGITNTQIETNSRGIATLNAFAPLNIPDVRWIILSSMKEEEVSQRINNLKTTL</sequence>
<evidence type="ECO:0000313" key="5">
    <source>
        <dbReference type="Proteomes" id="UP001319200"/>
    </source>
</evidence>